<dbReference type="InterPro" id="IPR000531">
    <property type="entry name" value="Beta-barrel_TonB"/>
</dbReference>
<evidence type="ECO:0000256" key="8">
    <source>
        <dbReference type="ARBA" id="ARBA00023077"/>
    </source>
</evidence>
<gene>
    <name evidence="17" type="ORF">ABT58_18310</name>
</gene>
<dbReference type="CDD" id="cd01347">
    <property type="entry name" value="ligand_gated_channel"/>
    <property type="match status" value="1"/>
</dbReference>
<organism evidence="17 18">
    <name type="scientific">Photobacterium aphoticum</name>
    <dbReference type="NCBI Taxonomy" id="754436"/>
    <lineage>
        <taxon>Bacteria</taxon>
        <taxon>Pseudomonadati</taxon>
        <taxon>Pseudomonadota</taxon>
        <taxon>Gammaproteobacteria</taxon>
        <taxon>Vibrionales</taxon>
        <taxon>Vibrionaceae</taxon>
        <taxon>Photobacterium</taxon>
    </lineage>
</organism>
<name>A0A0J1GHV4_9GAMM</name>
<dbReference type="PROSITE" id="PS52016">
    <property type="entry name" value="TONB_DEPENDENT_REC_3"/>
    <property type="match status" value="1"/>
</dbReference>
<dbReference type="InterPro" id="IPR037066">
    <property type="entry name" value="Plug_dom_sf"/>
</dbReference>
<dbReference type="SUPFAM" id="SSF56935">
    <property type="entry name" value="Porins"/>
    <property type="match status" value="1"/>
</dbReference>
<dbReference type="OrthoDB" id="9760494at2"/>
<dbReference type="Gene3D" id="2.40.170.20">
    <property type="entry name" value="TonB-dependent receptor, beta-barrel domain"/>
    <property type="match status" value="1"/>
</dbReference>
<keyword evidence="8 12" id="KW-0798">TonB box</keyword>
<comment type="subcellular location">
    <subcellularLocation>
        <location evidence="1 11">Cell outer membrane</location>
        <topology evidence="1 11">Multi-pass membrane protein</topology>
    </subcellularLocation>
</comment>
<dbReference type="EMBL" id="LDOV01000034">
    <property type="protein sequence ID" value="KLU99284.1"/>
    <property type="molecule type" value="Genomic_DNA"/>
</dbReference>
<dbReference type="GO" id="GO:0015344">
    <property type="term" value="F:siderophore uptake transmembrane transporter activity"/>
    <property type="evidence" value="ECO:0007669"/>
    <property type="project" value="TreeGrafter"/>
</dbReference>
<keyword evidence="18" id="KW-1185">Reference proteome</keyword>
<dbReference type="RefSeq" id="WP_047875896.1">
    <property type="nucleotide sequence ID" value="NZ_BMYC01000007.1"/>
</dbReference>
<evidence type="ECO:0000256" key="9">
    <source>
        <dbReference type="ARBA" id="ARBA00023136"/>
    </source>
</evidence>
<keyword evidence="7" id="KW-0406">Ion transport</keyword>
<evidence type="ECO:0000256" key="2">
    <source>
        <dbReference type="ARBA" id="ARBA00009810"/>
    </source>
</evidence>
<keyword evidence="3 11" id="KW-0813">Transport</keyword>
<dbReference type="GO" id="GO:0044718">
    <property type="term" value="P:siderophore transmembrane transport"/>
    <property type="evidence" value="ECO:0007669"/>
    <property type="project" value="TreeGrafter"/>
</dbReference>
<dbReference type="Proteomes" id="UP000036426">
    <property type="component" value="Unassembled WGS sequence"/>
</dbReference>
<evidence type="ECO:0000259" key="16">
    <source>
        <dbReference type="Pfam" id="PF07715"/>
    </source>
</evidence>
<feature type="domain" description="TonB-dependent receptor plug" evidence="16">
    <location>
        <begin position="50"/>
        <end position="145"/>
    </location>
</feature>
<dbReference type="InterPro" id="IPR036942">
    <property type="entry name" value="Beta-barrel_TonB_sf"/>
</dbReference>
<dbReference type="Gene3D" id="2.170.130.10">
    <property type="entry name" value="TonB-dependent receptor, plug domain"/>
    <property type="match status" value="1"/>
</dbReference>
<evidence type="ECO:0000256" key="3">
    <source>
        <dbReference type="ARBA" id="ARBA00022448"/>
    </source>
</evidence>
<evidence type="ECO:0000256" key="7">
    <source>
        <dbReference type="ARBA" id="ARBA00023065"/>
    </source>
</evidence>
<evidence type="ECO:0000313" key="18">
    <source>
        <dbReference type="Proteomes" id="UP000036426"/>
    </source>
</evidence>
<dbReference type="Pfam" id="PF00593">
    <property type="entry name" value="TonB_dep_Rec_b-barrel"/>
    <property type="match status" value="1"/>
</dbReference>
<dbReference type="AlphaFoldDB" id="A0A0J1GHV4"/>
<dbReference type="InterPro" id="IPR012910">
    <property type="entry name" value="Plug_dom"/>
</dbReference>
<dbReference type="Pfam" id="PF07715">
    <property type="entry name" value="Plug"/>
    <property type="match status" value="1"/>
</dbReference>
<dbReference type="InterPro" id="IPR039426">
    <property type="entry name" value="TonB-dep_rcpt-like"/>
</dbReference>
<dbReference type="PATRIC" id="fig|754436.4.peg.3878"/>
<evidence type="ECO:0000256" key="1">
    <source>
        <dbReference type="ARBA" id="ARBA00004571"/>
    </source>
</evidence>
<feature type="chain" id="PRO_5005251800" description="TonB-dependent receptor" evidence="14">
    <location>
        <begin position="28"/>
        <end position="644"/>
    </location>
</feature>
<accession>A0A0J1GHV4</accession>
<sequence>MKQGRTLSRSLLATAVAAALVAPLVQAEQGVTVDETMVVTGTPQALPDVVIDAAQLEKRQATDLSDIFRTDPEVTVGGGSSVSQKIYVRGIEDTLLNVTIDGATQSGYIYHHQGRLSIEPELIRQVEVSAGAGRATEGPGALGGAIRFVTKDPQDLLQGDERFGALVKAGYYDNTEGYKTSLSGYGYLSNQFSVLATLSYSDQDDFTDGNGDEQPYTAAENKVGFVKLVGDLSDEQKLTLSYDRREDEAYRYHRPQWVPSRKNAPINQEMIRETVTGNYQFDPVGYDWLGLDITAYYTETSLEHLNGPWGDYLGEAKSYGFDFRNVSTFDQHLLTYGVEYRDDEGYLGSPIYGSDKDEGRVVGVYLQGDLQLTDAFLLSLGARYDDYQLQESNSEEINHDGFSPNINITYQVMTGLDVYAGYAQAIRGAQVREIFKLDGAKSQAGRKEERAENTEIGFNWLTGNWQVSATGYWSEIKDVVGETDVRPRELANLGDLKTKGFTARVGYTWQGVVAGLSFNHSRPELNGEPLSDDTKGIGTAIGDTWVADVSYQVLDDLELGYVGRYVDRLTDVAEGYEEKPGYAVHDIYAQWYPLSDDALALTFSVKNLFDKAYRDHASYGNNGEIAQGTLDAGRDIRLNVSYAF</sequence>
<keyword evidence="4 11" id="KW-1134">Transmembrane beta strand</keyword>
<comment type="similarity">
    <text evidence="2 11 13">Belongs to the TonB-dependent receptor family.</text>
</comment>
<dbReference type="PANTHER" id="PTHR30069:SF41">
    <property type="entry name" value="HEME_HEMOPEXIN UTILIZATION PROTEIN C"/>
    <property type="match status" value="1"/>
</dbReference>
<feature type="signal peptide" evidence="14">
    <location>
        <begin position="1"/>
        <end position="27"/>
    </location>
</feature>
<evidence type="ECO:0008006" key="19">
    <source>
        <dbReference type="Google" id="ProtNLM"/>
    </source>
</evidence>
<keyword evidence="10 11" id="KW-0998">Cell outer membrane</keyword>
<dbReference type="GO" id="GO:0009279">
    <property type="term" value="C:cell outer membrane"/>
    <property type="evidence" value="ECO:0007669"/>
    <property type="project" value="UniProtKB-SubCell"/>
</dbReference>
<proteinExistence type="inferred from homology"/>
<evidence type="ECO:0000256" key="14">
    <source>
        <dbReference type="SAM" id="SignalP"/>
    </source>
</evidence>
<dbReference type="PROSITE" id="PS00430">
    <property type="entry name" value="TONB_DEPENDENT_REC_1"/>
    <property type="match status" value="1"/>
</dbReference>
<evidence type="ECO:0000256" key="12">
    <source>
        <dbReference type="PROSITE-ProRule" id="PRU10143"/>
    </source>
</evidence>
<feature type="short sequence motif" description="TonB box" evidence="12">
    <location>
        <begin position="36"/>
        <end position="42"/>
    </location>
</feature>
<evidence type="ECO:0000313" key="17">
    <source>
        <dbReference type="EMBL" id="KLU99284.1"/>
    </source>
</evidence>
<feature type="domain" description="TonB-dependent receptor-like beta-barrel" evidence="15">
    <location>
        <begin position="247"/>
        <end position="608"/>
    </location>
</feature>
<keyword evidence="5 11" id="KW-0812">Transmembrane</keyword>
<evidence type="ECO:0000256" key="5">
    <source>
        <dbReference type="ARBA" id="ARBA00022692"/>
    </source>
</evidence>
<keyword evidence="6 14" id="KW-0732">Signal</keyword>
<evidence type="ECO:0000256" key="11">
    <source>
        <dbReference type="PROSITE-ProRule" id="PRU01360"/>
    </source>
</evidence>
<dbReference type="InterPro" id="IPR010916">
    <property type="entry name" value="TonB_box_CS"/>
</dbReference>
<evidence type="ECO:0000259" key="15">
    <source>
        <dbReference type="Pfam" id="PF00593"/>
    </source>
</evidence>
<keyword evidence="9 11" id="KW-0472">Membrane</keyword>
<evidence type="ECO:0000256" key="4">
    <source>
        <dbReference type="ARBA" id="ARBA00022452"/>
    </source>
</evidence>
<evidence type="ECO:0000256" key="13">
    <source>
        <dbReference type="RuleBase" id="RU003357"/>
    </source>
</evidence>
<protein>
    <recommendedName>
        <fullName evidence="19">TonB-dependent receptor</fullName>
    </recommendedName>
</protein>
<evidence type="ECO:0000256" key="6">
    <source>
        <dbReference type="ARBA" id="ARBA00022729"/>
    </source>
</evidence>
<reference evidence="17 18" key="1">
    <citation type="submission" date="2015-05" db="EMBL/GenBank/DDBJ databases">
        <title>Photobacterium galathea sp. nov.</title>
        <authorList>
            <person name="Machado H."/>
            <person name="Gram L."/>
        </authorList>
    </citation>
    <scope>NUCLEOTIDE SEQUENCE [LARGE SCALE GENOMIC DNA]</scope>
    <source>
        <strain evidence="17 18">DSM 25995</strain>
    </source>
</reference>
<comment type="caution">
    <text evidence="17">The sequence shown here is derived from an EMBL/GenBank/DDBJ whole genome shotgun (WGS) entry which is preliminary data.</text>
</comment>
<evidence type="ECO:0000256" key="10">
    <source>
        <dbReference type="ARBA" id="ARBA00023237"/>
    </source>
</evidence>
<dbReference type="PANTHER" id="PTHR30069">
    <property type="entry name" value="TONB-DEPENDENT OUTER MEMBRANE RECEPTOR"/>
    <property type="match status" value="1"/>
</dbReference>